<dbReference type="AlphaFoldDB" id="A0A4R1BB66"/>
<evidence type="ECO:0000313" key="4">
    <source>
        <dbReference type="Proteomes" id="UP000295334"/>
    </source>
</evidence>
<feature type="domain" description="Gfo/Idh/MocA-like oxidoreductase N-terminal" evidence="1">
    <location>
        <begin position="6"/>
        <end position="125"/>
    </location>
</feature>
<dbReference type="Pfam" id="PF01408">
    <property type="entry name" value="GFO_IDH_MocA"/>
    <property type="match status" value="1"/>
</dbReference>
<proteinExistence type="predicted"/>
<reference evidence="3 4" key="1">
    <citation type="submission" date="2019-03" db="EMBL/GenBank/DDBJ databases">
        <authorList>
            <person name="Kim M.K.M."/>
        </authorList>
    </citation>
    <scope>NUCLEOTIDE SEQUENCE [LARGE SCALE GENOMIC DNA]</scope>
    <source>
        <strain evidence="3 4">17J68-12</strain>
    </source>
</reference>
<protein>
    <submittedName>
        <fullName evidence="3">Gfo/Idh/MocA family oxidoreductase</fullName>
    </submittedName>
</protein>
<dbReference type="SUPFAM" id="SSF51735">
    <property type="entry name" value="NAD(P)-binding Rossmann-fold domains"/>
    <property type="match status" value="1"/>
</dbReference>
<evidence type="ECO:0000259" key="2">
    <source>
        <dbReference type="Pfam" id="PF22725"/>
    </source>
</evidence>
<evidence type="ECO:0000259" key="1">
    <source>
        <dbReference type="Pfam" id="PF01408"/>
    </source>
</evidence>
<feature type="domain" description="GFO/IDH/MocA-like oxidoreductase" evidence="2">
    <location>
        <begin position="133"/>
        <end position="258"/>
    </location>
</feature>
<dbReference type="GO" id="GO:0000166">
    <property type="term" value="F:nucleotide binding"/>
    <property type="evidence" value="ECO:0007669"/>
    <property type="project" value="InterPro"/>
</dbReference>
<dbReference type="InterPro" id="IPR055170">
    <property type="entry name" value="GFO_IDH_MocA-like_dom"/>
</dbReference>
<dbReference type="Gene3D" id="3.40.50.720">
    <property type="entry name" value="NAD(P)-binding Rossmann-like Domain"/>
    <property type="match status" value="1"/>
</dbReference>
<keyword evidence="4" id="KW-1185">Reference proteome</keyword>
<dbReference type="InterPro" id="IPR052515">
    <property type="entry name" value="Gfo/Idh/MocA_Oxidoreductase"/>
</dbReference>
<accession>A0A4R1BB66</accession>
<name>A0A4R1BB66_9BACT</name>
<dbReference type="InterPro" id="IPR036291">
    <property type="entry name" value="NAD(P)-bd_dom_sf"/>
</dbReference>
<dbReference type="PANTHER" id="PTHR43249:SF1">
    <property type="entry name" value="D-GLUCOSIDE 3-DEHYDROGENASE"/>
    <property type="match status" value="1"/>
</dbReference>
<organism evidence="3 4">
    <name type="scientific">Flaviaesturariibacter flavus</name>
    <dbReference type="NCBI Taxonomy" id="2502780"/>
    <lineage>
        <taxon>Bacteria</taxon>
        <taxon>Pseudomonadati</taxon>
        <taxon>Bacteroidota</taxon>
        <taxon>Chitinophagia</taxon>
        <taxon>Chitinophagales</taxon>
        <taxon>Chitinophagaceae</taxon>
        <taxon>Flaviaestuariibacter</taxon>
    </lineage>
</organism>
<dbReference type="EMBL" id="SJZI01000042">
    <property type="protein sequence ID" value="TCJ14235.1"/>
    <property type="molecule type" value="Genomic_DNA"/>
</dbReference>
<dbReference type="Gene3D" id="3.30.360.10">
    <property type="entry name" value="Dihydrodipicolinate Reductase, domain 2"/>
    <property type="match status" value="1"/>
</dbReference>
<gene>
    <name evidence="3" type="ORF">EPD60_09525</name>
</gene>
<dbReference type="Proteomes" id="UP000295334">
    <property type="component" value="Unassembled WGS sequence"/>
</dbReference>
<comment type="caution">
    <text evidence="3">The sequence shown here is derived from an EMBL/GenBank/DDBJ whole genome shotgun (WGS) entry which is preliminary data.</text>
</comment>
<dbReference type="Pfam" id="PF22725">
    <property type="entry name" value="GFO_IDH_MocA_C3"/>
    <property type="match status" value="1"/>
</dbReference>
<dbReference type="PANTHER" id="PTHR43249">
    <property type="entry name" value="UDP-N-ACETYL-2-AMINO-2-DEOXY-D-GLUCURONATE OXIDASE"/>
    <property type="match status" value="1"/>
</dbReference>
<dbReference type="RefSeq" id="WP_131449163.1">
    <property type="nucleotide sequence ID" value="NZ_SJZI01000042.1"/>
</dbReference>
<evidence type="ECO:0000313" key="3">
    <source>
        <dbReference type="EMBL" id="TCJ14235.1"/>
    </source>
</evidence>
<dbReference type="OrthoDB" id="9795543at2"/>
<dbReference type="InterPro" id="IPR000683">
    <property type="entry name" value="Gfo/Idh/MocA-like_OxRdtase_N"/>
</dbReference>
<sequence length="327" mass="35380">MAEKISWGIIGCGDVTEVKSGPAFNRVPQSRLYAVMRRNGAKAADYAARHGVPKWYDDAAALISDPEVNAVYIATPPSSHAAYTLQALAAGKPVYVEKPMALDAGTAQLMATAAQEAGLPLCVAHYRRAQPLFQKIKSLLEEDAIGRPRNVRLELFEPAGAGLVARTEQPWRLDPAISGGGLFYDLAPHALDLLLYFFGTPVSATGASWNAAGQYAADDTTAGIIRFEGNVLFEGSWCFAHTLKRDVCTIYGSEGSLRFSVFENRPVLLDREGTQAEYRFEPLAHVQEPMIAAVTQHFLGLGPNPSPAQNGVAVQELMESFTRKAGR</sequence>
<dbReference type="SUPFAM" id="SSF55347">
    <property type="entry name" value="Glyceraldehyde-3-phosphate dehydrogenase-like, C-terminal domain"/>
    <property type="match status" value="1"/>
</dbReference>